<keyword evidence="1" id="KW-0539">Nucleus</keyword>
<dbReference type="GO" id="GO:0016705">
    <property type="term" value="F:oxidoreductase activity, acting on paired donors, with incorporation or reduction of molecular oxygen"/>
    <property type="evidence" value="ECO:0007669"/>
    <property type="project" value="InterPro"/>
</dbReference>
<dbReference type="CDD" id="cd12148">
    <property type="entry name" value="fungal_TF_MHR"/>
    <property type="match status" value="1"/>
</dbReference>
<keyword evidence="2" id="KW-0479">Metal-binding</keyword>
<sequence length="1049" mass="117743">MLRGQLAQLRHAIETVPNNGLLRFYQPDRGERVLVTGIKALNEILVSKATEFVKPQTIRRRLYTVAGNGLLLAEGEIHKAQRKDLMPAFSFRHIKDLYPVFWTKSKELADLLDREINSKGSSRTGVVVMQNWATRATLDIIGIAGMDHDFDSLRDPDNPLTRQYQRMRQAPSCLEYIMGSLLSLFTSRAAYIVGGLPTKRRKEAKEASNFVRNVCRDLIRKKQSKLYSSKADKGVDIISVALRSSTFTNENLVDQMMTFLAAGHGTTSHALQWSVYALCKHESIQNRLRKEIRDNLPPISDRGSTITACDIDGLPYLHAFCNEVLRFYPSVSTTAREALHDTTVAGTYIPKGTMFTIPIAIVNRDVELWGSSASVFDPERWMGQGRANSGGVQNHIGFLTFLHGPRSCIGSNFSRAELACLVAVLVGRFHMELENPNARTVLNTHGIGTAPLDGSIDESNRSDWPPNPVLRLLRNVDERPISKTTARIICSNGSKCIPAITMRGRKPNFVACVHCRQMKAVRRPEQEFVESKDTTNSLREYPEENTPSESQPRRILTEDMDILNAVSDPLVSIEALNQVEWSTSRSIGGVELPASLIQELLAEFYQFYHPSCPLLPSPSTFITYSNGCPFLFWTVMFITLRGRPDYHQLFLSLVDEISDMAYDCIRPKTASFHSMQALLLLCYWPPPFNMLSDDPSSAFVNMATHIGLRLGLHRPGYAKEFDAKTYIDRNMQILRRITWVICFIANVSVYGQTGLPPTVRVDHGLLDILATKPTWLPDTLYCQLHISRQTLNIFLTVGSCELSNTGLLPKPQPVIQLFETELRALESKLSASWSELDYVSFCACRTVLYVLALAAVDNSDDGCRLVEEELRSHWVLQIYVTSMAVVQTASKIRGQFLKTPARLFKTLAGAISFLILLRCSKYHHLAVDSTLTAGIRQGWDLLRGLAITSDDFVTRVHAGLERLSRYCETLKPEDRTQELLSVKTRMGYNVARSIALLIQGKAPRQAEENISSSDPNERLANDTINTEDTDLFLNFDSDDSLLGILPQII</sequence>
<keyword evidence="2" id="KW-0408">Iron</keyword>
<dbReference type="PRINTS" id="PR00463">
    <property type="entry name" value="EP450I"/>
</dbReference>
<dbReference type="GO" id="GO:0005506">
    <property type="term" value="F:iron ion binding"/>
    <property type="evidence" value="ECO:0007669"/>
    <property type="project" value="InterPro"/>
</dbReference>
<dbReference type="PRINTS" id="PR00385">
    <property type="entry name" value="P450"/>
</dbReference>
<evidence type="ECO:0000313" key="6">
    <source>
        <dbReference type="Proteomes" id="UP000214365"/>
    </source>
</evidence>
<dbReference type="InterPro" id="IPR007219">
    <property type="entry name" value="XnlR_reg_dom"/>
</dbReference>
<evidence type="ECO:0000313" key="5">
    <source>
        <dbReference type="EMBL" id="OKL55823.1"/>
    </source>
</evidence>
<gene>
    <name evidence="5" type="ORF">UA08_08812</name>
</gene>
<dbReference type="Pfam" id="PF00067">
    <property type="entry name" value="p450"/>
    <property type="match status" value="1"/>
</dbReference>
<dbReference type="InterPro" id="IPR036396">
    <property type="entry name" value="Cyt_P450_sf"/>
</dbReference>
<dbReference type="InterPro" id="IPR002401">
    <property type="entry name" value="Cyt_P450_E_grp-I"/>
</dbReference>
<dbReference type="OrthoDB" id="1470350at2759"/>
<comment type="cofactor">
    <cofactor evidence="2">
        <name>heme</name>
        <dbReference type="ChEBI" id="CHEBI:30413"/>
    </cofactor>
</comment>
<dbReference type="Proteomes" id="UP000214365">
    <property type="component" value="Unassembled WGS sequence"/>
</dbReference>
<dbReference type="GO" id="GO:0008270">
    <property type="term" value="F:zinc ion binding"/>
    <property type="evidence" value="ECO:0007669"/>
    <property type="project" value="InterPro"/>
</dbReference>
<feature type="region of interest" description="Disordered" evidence="3">
    <location>
        <begin position="526"/>
        <end position="552"/>
    </location>
</feature>
<dbReference type="AlphaFoldDB" id="A0A225AAU2"/>
<dbReference type="GO" id="GO:0003677">
    <property type="term" value="F:DNA binding"/>
    <property type="evidence" value="ECO:0007669"/>
    <property type="project" value="InterPro"/>
</dbReference>
<feature type="domain" description="Xylanolytic transcriptional activator regulatory" evidence="4">
    <location>
        <begin position="603"/>
        <end position="760"/>
    </location>
</feature>
<evidence type="ECO:0000256" key="2">
    <source>
        <dbReference type="PIRSR" id="PIRSR602401-1"/>
    </source>
</evidence>
<protein>
    <recommendedName>
        <fullName evidence="4">Xylanolytic transcriptional activator regulatory domain-containing protein</fullName>
    </recommendedName>
</protein>
<dbReference type="InterPro" id="IPR001128">
    <property type="entry name" value="Cyt_P450"/>
</dbReference>
<accession>A0A225AAU2</accession>
<reference evidence="5 6" key="1">
    <citation type="submission" date="2015-06" db="EMBL/GenBank/DDBJ databases">
        <title>Talaromyces atroroseus IBT 11181 draft genome.</title>
        <authorList>
            <person name="Rasmussen K.B."/>
            <person name="Rasmussen S."/>
            <person name="Petersen B."/>
            <person name="Sicheritz-Ponten T."/>
            <person name="Mortensen U.H."/>
            <person name="Thrane U."/>
        </authorList>
    </citation>
    <scope>NUCLEOTIDE SEQUENCE [LARGE SCALE GENOMIC DNA]</scope>
    <source>
        <strain evidence="5 6">IBT 11181</strain>
    </source>
</reference>
<name>A0A225AAU2_TALAT</name>
<dbReference type="GeneID" id="31008568"/>
<organism evidence="5 6">
    <name type="scientific">Talaromyces atroroseus</name>
    <dbReference type="NCBI Taxonomy" id="1441469"/>
    <lineage>
        <taxon>Eukaryota</taxon>
        <taxon>Fungi</taxon>
        <taxon>Dikarya</taxon>
        <taxon>Ascomycota</taxon>
        <taxon>Pezizomycotina</taxon>
        <taxon>Eurotiomycetes</taxon>
        <taxon>Eurotiomycetidae</taxon>
        <taxon>Eurotiales</taxon>
        <taxon>Trichocomaceae</taxon>
        <taxon>Talaromyces</taxon>
        <taxon>Talaromyces sect. Trachyspermi</taxon>
    </lineage>
</organism>
<proteinExistence type="predicted"/>
<comment type="caution">
    <text evidence="5">The sequence shown here is derived from an EMBL/GenBank/DDBJ whole genome shotgun (WGS) entry which is preliminary data.</text>
</comment>
<dbReference type="GO" id="GO:0006351">
    <property type="term" value="P:DNA-templated transcription"/>
    <property type="evidence" value="ECO:0007669"/>
    <property type="project" value="InterPro"/>
</dbReference>
<dbReference type="GO" id="GO:0020037">
    <property type="term" value="F:heme binding"/>
    <property type="evidence" value="ECO:0007669"/>
    <property type="project" value="InterPro"/>
</dbReference>
<dbReference type="SUPFAM" id="SSF48264">
    <property type="entry name" value="Cytochrome P450"/>
    <property type="match status" value="1"/>
</dbReference>
<keyword evidence="6" id="KW-1185">Reference proteome</keyword>
<dbReference type="InterPro" id="IPR050121">
    <property type="entry name" value="Cytochrome_P450_monoxygenase"/>
</dbReference>
<dbReference type="Pfam" id="PF04082">
    <property type="entry name" value="Fungal_trans"/>
    <property type="match status" value="1"/>
</dbReference>
<dbReference type="EMBL" id="LFMY01000017">
    <property type="protein sequence ID" value="OKL55823.1"/>
    <property type="molecule type" value="Genomic_DNA"/>
</dbReference>
<evidence type="ECO:0000256" key="3">
    <source>
        <dbReference type="SAM" id="MobiDB-lite"/>
    </source>
</evidence>
<evidence type="ECO:0000256" key="1">
    <source>
        <dbReference type="ARBA" id="ARBA00023242"/>
    </source>
</evidence>
<dbReference type="PANTHER" id="PTHR24305">
    <property type="entry name" value="CYTOCHROME P450"/>
    <property type="match status" value="1"/>
</dbReference>
<dbReference type="GO" id="GO:0004497">
    <property type="term" value="F:monooxygenase activity"/>
    <property type="evidence" value="ECO:0007669"/>
    <property type="project" value="InterPro"/>
</dbReference>
<evidence type="ECO:0000259" key="4">
    <source>
        <dbReference type="Pfam" id="PF04082"/>
    </source>
</evidence>
<dbReference type="RefSeq" id="XP_020115944.1">
    <property type="nucleotide sequence ID" value="XM_020263844.1"/>
</dbReference>
<dbReference type="PANTHER" id="PTHR24305:SF227">
    <property type="entry name" value="P450, PUTATIVE (EUROFUNG)-RELATED"/>
    <property type="match status" value="1"/>
</dbReference>
<keyword evidence="2" id="KW-0349">Heme</keyword>
<dbReference type="STRING" id="1441469.A0A225AAU2"/>
<dbReference type="Gene3D" id="1.10.630.10">
    <property type="entry name" value="Cytochrome P450"/>
    <property type="match status" value="1"/>
</dbReference>
<feature type="binding site" description="axial binding residue" evidence="2">
    <location>
        <position position="408"/>
    </location>
    <ligand>
        <name>heme</name>
        <dbReference type="ChEBI" id="CHEBI:30413"/>
    </ligand>
    <ligandPart>
        <name>Fe</name>
        <dbReference type="ChEBI" id="CHEBI:18248"/>
    </ligandPart>
</feature>
<dbReference type="CDD" id="cd11069">
    <property type="entry name" value="CYP_FUM15-like"/>
    <property type="match status" value="1"/>
</dbReference>